<dbReference type="Pfam" id="PF00248">
    <property type="entry name" value="Aldo_ket_red"/>
    <property type="match status" value="1"/>
</dbReference>
<evidence type="ECO:0000256" key="9">
    <source>
        <dbReference type="SAM" id="MobiDB-lite"/>
    </source>
</evidence>
<dbReference type="UniPathway" id="UPA00142">
    <property type="reaction ID" value="UER00209"/>
</dbReference>
<dbReference type="SUPFAM" id="SSF51430">
    <property type="entry name" value="NAD(P)-linked oxidoreductase"/>
    <property type="match status" value="1"/>
</dbReference>
<name>A0A5S6QV04_TRIMR</name>
<dbReference type="PANTHER" id="PTHR13295:SF4">
    <property type="entry name" value="GLUTAMATE--CYSTEINE LIGASE REGULATORY SUBUNIT"/>
    <property type="match status" value="1"/>
</dbReference>
<dbReference type="Proteomes" id="UP000046395">
    <property type="component" value="Unassembled WGS sequence"/>
</dbReference>
<feature type="region of interest" description="Disordered" evidence="9">
    <location>
        <begin position="6"/>
        <end position="27"/>
    </location>
</feature>
<evidence type="ECO:0000256" key="4">
    <source>
        <dbReference type="ARBA" id="ARBA00022684"/>
    </source>
</evidence>
<dbReference type="STRING" id="70415.A0A5S6QV04"/>
<evidence type="ECO:0000313" key="12">
    <source>
        <dbReference type="WBParaSite" id="TMUE_3000010727.1"/>
    </source>
</evidence>
<evidence type="ECO:0000259" key="10">
    <source>
        <dbReference type="Pfam" id="PF00248"/>
    </source>
</evidence>
<evidence type="ECO:0000256" key="5">
    <source>
        <dbReference type="ARBA" id="ARBA00030406"/>
    </source>
</evidence>
<accession>A0A5S6QV04</accession>
<dbReference type="GO" id="GO:0035226">
    <property type="term" value="F:glutamate-cysteine ligase catalytic subunit binding"/>
    <property type="evidence" value="ECO:0007669"/>
    <property type="project" value="InterPro"/>
</dbReference>
<comment type="similarity">
    <text evidence="2">Belongs to the aldo/keto reductase family. Glutamate--cysteine ligase light chain subfamily.</text>
</comment>
<evidence type="ECO:0000256" key="6">
    <source>
        <dbReference type="ARBA" id="ARBA00031154"/>
    </source>
</evidence>
<dbReference type="WBParaSite" id="TMUE_3000010727.1">
    <property type="protein sequence ID" value="TMUE_3000010727.1"/>
    <property type="gene ID" value="WBGene00285510"/>
</dbReference>
<evidence type="ECO:0000256" key="3">
    <source>
        <dbReference type="ARBA" id="ARBA00011532"/>
    </source>
</evidence>
<dbReference type="GO" id="GO:0006750">
    <property type="term" value="P:glutathione biosynthetic process"/>
    <property type="evidence" value="ECO:0007669"/>
    <property type="project" value="UniProtKB-UniPathway"/>
</dbReference>
<dbReference type="PANTHER" id="PTHR13295">
    <property type="entry name" value="GLUTAMATE CYSTEINE LIGASE REGULATORY SUBUNIT"/>
    <property type="match status" value="1"/>
</dbReference>
<dbReference type="GO" id="GO:0030234">
    <property type="term" value="F:enzyme regulator activity"/>
    <property type="evidence" value="ECO:0007669"/>
    <property type="project" value="TreeGrafter"/>
</dbReference>
<organism evidence="11 12">
    <name type="scientific">Trichuris muris</name>
    <name type="common">Mouse whipworm</name>
    <dbReference type="NCBI Taxonomy" id="70415"/>
    <lineage>
        <taxon>Eukaryota</taxon>
        <taxon>Metazoa</taxon>
        <taxon>Ecdysozoa</taxon>
        <taxon>Nematoda</taxon>
        <taxon>Enoplea</taxon>
        <taxon>Dorylaimia</taxon>
        <taxon>Trichinellida</taxon>
        <taxon>Trichuridae</taxon>
        <taxon>Trichuris</taxon>
    </lineage>
</organism>
<dbReference type="InterPro" id="IPR032963">
    <property type="entry name" value="Gclm"/>
</dbReference>
<keyword evidence="11" id="KW-1185">Reference proteome</keyword>
<dbReference type="Gene3D" id="3.20.20.100">
    <property type="entry name" value="NADP-dependent oxidoreductase domain"/>
    <property type="match status" value="1"/>
</dbReference>
<dbReference type="AlphaFoldDB" id="A0A5S6QV04"/>
<evidence type="ECO:0000256" key="7">
    <source>
        <dbReference type="ARBA" id="ARBA00031732"/>
    </source>
</evidence>
<comment type="pathway">
    <text evidence="1">Sulfur metabolism; glutathione biosynthesis; glutathione from L-cysteine and L-glutamate: step 1/2.</text>
</comment>
<reference evidence="12" key="1">
    <citation type="submission" date="2019-12" db="UniProtKB">
        <authorList>
            <consortium name="WormBaseParasite"/>
        </authorList>
    </citation>
    <scope>IDENTIFICATION</scope>
</reference>
<comment type="subunit">
    <text evidence="3">Heterodimer of a catalytic heavy chain and a regulatory light chain.</text>
</comment>
<evidence type="ECO:0000256" key="8">
    <source>
        <dbReference type="ARBA" id="ARBA00032926"/>
    </source>
</evidence>
<evidence type="ECO:0000313" key="11">
    <source>
        <dbReference type="Proteomes" id="UP000046395"/>
    </source>
</evidence>
<proteinExistence type="inferred from homology"/>
<dbReference type="InterPro" id="IPR023210">
    <property type="entry name" value="NADP_OxRdtase_dom"/>
</dbReference>
<protein>
    <recommendedName>
        <fullName evidence="7">GCS light chain</fullName>
    </recommendedName>
    <alternativeName>
        <fullName evidence="5">Gamma-ECS regulatory subunit</fullName>
    </alternativeName>
    <alternativeName>
        <fullName evidence="8">Gamma-glutamylcysteine synthetase regulatory subunit</fullName>
    </alternativeName>
    <alternativeName>
        <fullName evidence="6">Glutamate--cysteine ligase modifier subunit</fullName>
    </alternativeName>
</protein>
<evidence type="ECO:0000256" key="2">
    <source>
        <dbReference type="ARBA" id="ARBA00008612"/>
    </source>
</evidence>
<dbReference type="GO" id="GO:0017109">
    <property type="term" value="C:glutamate-cysteine ligase complex"/>
    <property type="evidence" value="ECO:0007669"/>
    <property type="project" value="TreeGrafter"/>
</dbReference>
<dbReference type="InterPro" id="IPR036812">
    <property type="entry name" value="NAD(P)_OxRdtase_dom_sf"/>
</dbReference>
<keyword evidence="4" id="KW-0317">Glutathione biosynthesis</keyword>
<evidence type="ECO:0000256" key="1">
    <source>
        <dbReference type="ARBA" id="ARBA00005006"/>
    </source>
</evidence>
<sequence>MQYALAWQQESARPPTDLRSARNTTGGKCPCDTNDPPARINTECVSQACYVISGMSLHCNSNTQPSCSNSLAGAVEMDFFTQFLSQSTEFRVYTGDITSGDVVRNRQFADPTAELLECMKLQLERWSSRKENLSYDNGCAAVKSIAPMSSKIELEGNRSNVDISVKLFLSQADVKAISECVSAVLRELHVKRIDNIIIALPPFDSSKSNAVSLTGQFLVLWPSLEVLISAGTVKEVGVADLEYSDLSDLVSHLTGHVLPTVNHYNTSTCCKMSEQLVEFANLHKISLVAHSDPHPFLTERQVQDLFTGCFRINEDIAKCWKATYACRYTVLEKCTSVIAFKGYFVHFVKMV</sequence>
<feature type="domain" description="NADP-dependent oxidoreductase" evidence="10">
    <location>
        <begin position="155"/>
        <end position="327"/>
    </location>
</feature>